<comment type="caution">
    <text evidence="1">The sequence shown here is derived from an EMBL/GenBank/DDBJ whole genome shotgun (WGS) entry which is preliminary data.</text>
</comment>
<name>A0A0W0HP22_PSEVI</name>
<protein>
    <recommendedName>
        <fullName evidence="3">Insecticidal toxin protein</fullName>
    </recommendedName>
</protein>
<organism evidence="1 2">
    <name type="scientific">Pseudomonas viridiflava ICMP 13104</name>
    <dbReference type="NCBI Taxonomy" id="1198305"/>
    <lineage>
        <taxon>Bacteria</taxon>
        <taxon>Pseudomonadati</taxon>
        <taxon>Pseudomonadota</taxon>
        <taxon>Gammaproteobacteria</taxon>
        <taxon>Pseudomonadales</taxon>
        <taxon>Pseudomonadaceae</taxon>
        <taxon>Pseudomonas</taxon>
    </lineage>
</organism>
<proteinExistence type="predicted"/>
<dbReference type="Proteomes" id="UP000053048">
    <property type="component" value="Unassembled WGS sequence"/>
</dbReference>
<evidence type="ECO:0000313" key="1">
    <source>
        <dbReference type="EMBL" id="KTB62568.1"/>
    </source>
</evidence>
<gene>
    <name evidence="1" type="ORF">AO067_15640</name>
</gene>
<sequence length="128" mass="14130">MNSVLHNHTPLLDIIDPRALAVRSVQFYRNVAGQSATALVTHQRYDWAGRPVVFRDPRLFSRSENEVDAPANLVGTSCSGDGSSSVWLMVQRTLPSIMAAISSSVMTTQRARAFCLITGYLAWRGARH</sequence>
<accession>A0A0W0HP22</accession>
<evidence type="ECO:0000313" key="2">
    <source>
        <dbReference type="Proteomes" id="UP000053048"/>
    </source>
</evidence>
<dbReference type="AlphaFoldDB" id="A0A0W0HP22"/>
<reference evidence="1 2" key="1">
    <citation type="submission" date="2015-09" db="EMBL/GenBank/DDBJ databases">
        <title>Genome sequence of ICMP 13104.</title>
        <authorList>
            <person name="Visnovsky S."/>
            <person name="Lu A."/>
            <person name="Panda P."/>
            <person name="Pitman A."/>
        </authorList>
    </citation>
    <scope>NUCLEOTIDE SEQUENCE [LARGE SCALE GENOMIC DNA]</scope>
    <source>
        <strain evidence="1 2">ICMP 13104</strain>
    </source>
</reference>
<keyword evidence="2" id="KW-1185">Reference proteome</keyword>
<evidence type="ECO:0008006" key="3">
    <source>
        <dbReference type="Google" id="ProtNLM"/>
    </source>
</evidence>
<dbReference type="EMBL" id="LKEJ01000132">
    <property type="protein sequence ID" value="KTB62568.1"/>
    <property type="molecule type" value="Genomic_DNA"/>
</dbReference>